<dbReference type="EMBL" id="CP012677">
    <property type="protein sequence ID" value="ALE93648.1"/>
    <property type="molecule type" value="Genomic_DNA"/>
</dbReference>
<dbReference type="PATRIC" id="fig|656366.3.peg.3695"/>
<dbReference type="OrthoDB" id="4922456at2"/>
<evidence type="ECO:0000313" key="4">
    <source>
        <dbReference type="Proteomes" id="UP000062833"/>
    </source>
</evidence>
<feature type="transmembrane region" description="Helical" evidence="2">
    <location>
        <begin position="156"/>
        <end position="175"/>
    </location>
</feature>
<gene>
    <name evidence="3" type="ORF">AOC05_17170</name>
</gene>
<evidence type="ECO:0000313" key="3">
    <source>
        <dbReference type="EMBL" id="ALE93648.1"/>
    </source>
</evidence>
<keyword evidence="4" id="KW-1185">Reference proteome</keyword>
<feature type="transmembrane region" description="Helical" evidence="2">
    <location>
        <begin position="67"/>
        <end position="87"/>
    </location>
</feature>
<evidence type="ECO:0000256" key="1">
    <source>
        <dbReference type="SAM" id="MobiDB-lite"/>
    </source>
</evidence>
<reference evidence="4" key="1">
    <citation type="submission" date="2015-09" db="EMBL/GenBank/DDBJ databases">
        <title>Complete genome of Arthrobacter alpinus strain R3.8.</title>
        <authorList>
            <person name="See-Too W.S."/>
            <person name="Chan K.G."/>
        </authorList>
    </citation>
    <scope>NUCLEOTIDE SEQUENCE [LARGE SCALE GENOMIC DNA]</scope>
    <source>
        <strain evidence="4">R3.8</strain>
    </source>
</reference>
<dbReference type="AlphaFoldDB" id="A0A0M4QYW3"/>
<organism evidence="3 4">
    <name type="scientific">Arthrobacter alpinus</name>
    <dbReference type="NCBI Taxonomy" id="656366"/>
    <lineage>
        <taxon>Bacteria</taxon>
        <taxon>Bacillati</taxon>
        <taxon>Actinomycetota</taxon>
        <taxon>Actinomycetes</taxon>
        <taxon>Micrococcales</taxon>
        <taxon>Micrococcaceae</taxon>
        <taxon>Arthrobacter</taxon>
    </lineage>
</organism>
<protein>
    <submittedName>
        <fullName evidence="3">Uncharacterized protein</fullName>
    </submittedName>
</protein>
<accession>A0A0M4QYW3</accession>
<feature type="transmembrane region" description="Helical" evidence="2">
    <location>
        <begin position="93"/>
        <end position="118"/>
    </location>
</feature>
<proteinExistence type="predicted"/>
<dbReference type="Proteomes" id="UP000062833">
    <property type="component" value="Chromosome"/>
</dbReference>
<sequence length="231" mass="25506">MLVIFSVVRQRDAAAQREIDEFHLATSMRLHTRRWVRMWGVSVRNRMWGVSVRNRMRVSPRKAVRRATWWAGSGLIFTLATLIPFSGFPALQLLGSAVTLVAIAVIVATLIATAISLYRSNPHPGVGLGYAVMLIVIVVLTVASPLAAAAAQNEKLFDSLLGYFLWLVPSVSLIFRKPQSAHMGQLEIRMAARQATVSSARWWPVLMAPESAPTGSSWRRRHTGKSAMSSS</sequence>
<keyword evidence="2" id="KW-0472">Membrane</keyword>
<feature type="region of interest" description="Disordered" evidence="1">
    <location>
        <begin position="211"/>
        <end position="231"/>
    </location>
</feature>
<dbReference type="KEGG" id="aaq:AOC05_17170"/>
<evidence type="ECO:0000256" key="2">
    <source>
        <dbReference type="SAM" id="Phobius"/>
    </source>
</evidence>
<keyword evidence="2" id="KW-1133">Transmembrane helix</keyword>
<dbReference type="RefSeq" id="WP_062008692.1">
    <property type="nucleotide sequence ID" value="NZ_CP012677.1"/>
</dbReference>
<name>A0A0M4QYW3_9MICC</name>
<feature type="transmembrane region" description="Helical" evidence="2">
    <location>
        <begin position="130"/>
        <end position="150"/>
    </location>
</feature>
<keyword evidence="2" id="KW-0812">Transmembrane</keyword>